<comment type="subcellular location">
    <subcellularLocation>
        <location evidence="2">Membrane</location>
        <topology evidence="2">Multi-pass membrane protein</topology>
    </subcellularLocation>
</comment>
<comment type="caution">
    <text evidence="10">The sequence shown here is derived from an EMBL/GenBank/DDBJ whole genome shotgun (WGS) entry which is preliminary data.</text>
</comment>
<dbReference type="PANTHER" id="PTHR44733">
    <property type="entry name" value="DNAJ HOMOLOG SUBFAMILY C MEMBER 22"/>
    <property type="match status" value="1"/>
</dbReference>
<evidence type="ECO:0000256" key="7">
    <source>
        <dbReference type="SAM" id="MobiDB-lite"/>
    </source>
</evidence>
<dbReference type="PROSITE" id="PS50076">
    <property type="entry name" value="DNAJ_2"/>
    <property type="match status" value="1"/>
</dbReference>
<dbReference type="Pfam" id="PF05154">
    <property type="entry name" value="TM2"/>
    <property type="match status" value="1"/>
</dbReference>
<proteinExistence type="predicted"/>
<dbReference type="InterPro" id="IPR007829">
    <property type="entry name" value="TM2"/>
</dbReference>
<dbReference type="Pfam" id="PF00226">
    <property type="entry name" value="DnaJ"/>
    <property type="match status" value="1"/>
</dbReference>
<sequence>MKNETISNGDTQPMFNEKKQNKSKFWAYFWWLFGGIFGAHHFYLERDAHAFICLSTIGGYFGLGWIRDFFKLSSYVDDANNEPNYIERFKLQVKQNKKPSSSTIRFVGQIITGYLWAELLWMAIPQDEVYGINFRPLIILIPAAIALGVWVVGNVGREQGTIWAPLICSYGTYPTMYYISDDNIWLSVMVVAACLGFDIFSKQWRLKPRKKRSLPKRCFIFIMAIALYLALFTSYFYFNAVITDSDGEEIKLSEAVKHFFRSPMWLDLKSTLWATWDQMKQQGFWATWRQLIDLSDPHGEINAYRVLGLSQTASQSEVTAKWRSLSKEHHPDKVKGTDDERKAAQDRFMEIQQAYEILSSKKSRRQRKNRRSK</sequence>
<feature type="transmembrane region" description="Helical" evidence="8">
    <location>
        <begin position="25"/>
        <end position="43"/>
    </location>
</feature>
<name>A0AA39KXE0_9HYME</name>
<protein>
    <recommendedName>
        <fullName evidence="3">DnaJ homolog subfamily C member 22</fullName>
    </recommendedName>
</protein>
<keyword evidence="6 8" id="KW-0472">Membrane</keyword>
<evidence type="ECO:0000313" key="11">
    <source>
        <dbReference type="Proteomes" id="UP001168990"/>
    </source>
</evidence>
<reference evidence="10" key="2">
    <citation type="submission" date="2023-03" db="EMBL/GenBank/DDBJ databases">
        <authorList>
            <person name="Inwood S.N."/>
            <person name="Skelly J.G."/>
            <person name="Guhlin J."/>
            <person name="Harrop T.W.R."/>
            <person name="Goldson S.G."/>
            <person name="Dearden P.K."/>
        </authorList>
    </citation>
    <scope>NUCLEOTIDE SEQUENCE</scope>
    <source>
        <strain evidence="10">Irish</strain>
        <tissue evidence="10">Whole body</tissue>
    </source>
</reference>
<dbReference type="GO" id="GO:0016020">
    <property type="term" value="C:membrane"/>
    <property type="evidence" value="ECO:0007669"/>
    <property type="project" value="UniProtKB-SubCell"/>
</dbReference>
<dbReference type="SMART" id="SM00271">
    <property type="entry name" value="DnaJ"/>
    <property type="match status" value="1"/>
</dbReference>
<dbReference type="Gene3D" id="1.10.287.110">
    <property type="entry name" value="DnaJ domain"/>
    <property type="match status" value="1"/>
</dbReference>
<feature type="transmembrane region" description="Helical" evidence="8">
    <location>
        <begin position="184"/>
        <end position="200"/>
    </location>
</feature>
<feature type="transmembrane region" description="Helical" evidence="8">
    <location>
        <begin position="160"/>
        <end position="178"/>
    </location>
</feature>
<feature type="domain" description="J" evidence="9">
    <location>
        <begin position="302"/>
        <end position="372"/>
    </location>
</feature>
<feature type="transmembrane region" description="Helical" evidence="8">
    <location>
        <begin position="104"/>
        <end position="124"/>
    </location>
</feature>
<feature type="transmembrane region" description="Helical" evidence="8">
    <location>
        <begin position="49"/>
        <end position="66"/>
    </location>
</feature>
<dbReference type="AlphaFoldDB" id="A0AA39KXE0"/>
<reference evidence="10" key="1">
    <citation type="journal article" date="2023" name="bioRxiv">
        <title>Scaffold-level genome assemblies of two parasitoid biocontrol wasps reveal the parthenogenesis mechanism and an associated novel virus.</title>
        <authorList>
            <person name="Inwood S."/>
            <person name="Skelly J."/>
            <person name="Guhlin J."/>
            <person name="Harrop T."/>
            <person name="Goldson S."/>
            <person name="Dearden P."/>
        </authorList>
    </citation>
    <scope>NUCLEOTIDE SEQUENCE</scope>
    <source>
        <strain evidence="10">Irish</strain>
        <tissue evidence="10">Whole body</tissue>
    </source>
</reference>
<comment type="function">
    <text evidence="1">May function as a co-chaperone.</text>
</comment>
<evidence type="ECO:0000256" key="6">
    <source>
        <dbReference type="ARBA" id="ARBA00023136"/>
    </source>
</evidence>
<feature type="transmembrane region" description="Helical" evidence="8">
    <location>
        <begin position="220"/>
        <end position="238"/>
    </location>
</feature>
<feature type="compositionally biased region" description="Basic and acidic residues" evidence="7">
    <location>
        <begin position="325"/>
        <end position="345"/>
    </location>
</feature>
<evidence type="ECO:0000313" key="10">
    <source>
        <dbReference type="EMBL" id="KAK0177458.1"/>
    </source>
</evidence>
<evidence type="ECO:0000259" key="9">
    <source>
        <dbReference type="PROSITE" id="PS50076"/>
    </source>
</evidence>
<gene>
    <name evidence="10" type="ORF">PV328_001509</name>
</gene>
<evidence type="ECO:0000256" key="2">
    <source>
        <dbReference type="ARBA" id="ARBA00004141"/>
    </source>
</evidence>
<keyword evidence="5 8" id="KW-1133">Transmembrane helix</keyword>
<dbReference type="InterPro" id="IPR036869">
    <property type="entry name" value="J_dom_sf"/>
</dbReference>
<dbReference type="PANTHER" id="PTHR44733:SF1">
    <property type="entry name" value="DNAJ HOMOLOG SUBFAMILY C MEMBER 22"/>
    <property type="match status" value="1"/>
</dbReference>
<organism evidence="10 11">
    <name type="scientific">Microctonus aethiopoides</name>
    <dbReference type="NCBI Taxonomy" id="144406"/>
    <lineage>
        <taxon>Eukaryota</taxon>
        <taxon>Metazoa</taxon>
        <taxon>Ecdysozoa</taxon>
        <taxon>Arthropoda</taxon>
        <taxon>Hexapoda</taxon>
        <taxon>Insecta</taxon>
        <taxon>Pterygota</taxon>
        <taxon>Neoptera</taxon>
        <taxon>Endopterygota</taxon>
        <taxon>Hymenoptera</taxon>
        <taxon>Apocrita</taxon>
        <taxon>Ichneumonoidea</taxon>
        <taxon>Braconidae</taxon>
        <taxon>Euphorinae</taxon>
        <taxon>Microctonus</taxon>
    </lineage>
</organism>
<keyword evidence="11" id="KW-1185">Reference proteome</keyword>
<dbReference type="SUPFAM" id="SSF46565">
    <property type="entry name" value="Chaperone J-domain"/>
    <property type="match status" value="1"/>
</dbReference>
<dbReference type="EMBL" id="JAQQBS010000001">
    <property type="protein sequence ID" value="KAK0177458.1"/>
    <property type="molecule type" value="Genomic_DNA"/>
</dbReference>
<evidence type="ECO:0000256" key="4">
    <source>
        <dbReference type="ARBA" id="ARBA00022692"/>
    </source>
</evidence>
<feature type="region of interest" description="Disordered" evidence="7">
    <location>
        <begin position="322"/>
        <end position="345"/>
    </location>
</feature>
<feature type="transmembrane region" description="Helical" evidence="8">
    <location>
        <begin position="136"/>
        <end position="153"/>
    </location>
</feature>
<evidence type="ECO:0000256" key="3">
    <source>
        <dbReference type="ARBA" id="ARBA00020945"/>
    </source>
</evidence>
<evidence type="ECO:0000256" key="8">
    <source>
        <dbReference type="SAM" id="Phobius"/>
    </source>
</evidence>
<dbReference type="PRINTS" id="PR00625">
    <property type="entry name" value="JDOMAIN"/>
</dbReference>
<evidence type="ECO:0000256" key="1">
    <source>
        <dbReference type="ARBA" id="ARBA00002080"/>
    </source>
</evidence>
<accession>A0AA39KXE0</accession>
<keyword evidence="4 8" id="KW-0812">Transmembrane</keyword>
<evidence type="ECO:0000256" key="5">
    <source>
        <dbReference type="ARBA" id="ARBA00022989"/>
    </source>
</evidence>
<dbReference type="InterPro" id="IPR001623">
    <property type="entry name" value="DnaJ_domain"/>
</dbReference>
<dbReference type="Proteomes" id="UP001168990">
    <property type="component" value="Unassembled WGS sequence"/>
</dbReference>
<dbReference type="CDD" id="cd06257">
    <property type="entry name" value="DnaJ"/>
    <property type="match status" value="1"/>
</dbReference>